<organism evidence="1 2">
    <name type="scientific">Aspergillus granulosus</name>
    <dbReference type="NCBI Taxonomy" id="176169"/>
    <lineage>
        <taxon>Eukaryota</taxon>
        <taxon>Fungi</taxon>
        <taxon>Dikarya</taxon>
        <taxon>Ascomycota</taxon>
        <taxon>Pezizomycotina</taxon>
        <taxon>Eurotiomycetes</taxon>
        <taxon>Eurotiomycetidae</taxon>
        <taxon>Eurotiales</taxon>
        <taxon>Aspergillaceae</taxon>
        <taxon>Aspergillus</taxon>
        <taxon>Aspergillus subgen. Nidulantes</taxon>
    </lineage>
</organism>
<reference evidence="1 2" key="1">
    <citation type="submission" date="2024-07" db="EMBL/GenBank/DDBJ databases">
        <title>Section-level genome sequencing and comparative genomics of Aspergillus sections Usti and Cavernicolus.</title>
        <authorList>
            <consortium name="Lawrence Berkeley National Laboratory"/>
            <person name="Nybo J.L."/>
            <person name="Vesth T.C."/>
            <person name="Theobald S."/>
            <person name="Frisvad J.C."/>
            <person name="Larsen T.O."/>
            <person name="Kjaerboelling I."/>
            <person name="Rothschild-Mancinelli K."/>
            <person name="Lyhne E.K."/>
            <person name="Kogle M.E."/>
            <person name="Barry K."/>
            <person name="Clum A."/>
            <person name="Na H."/>
            <person name="Ledsgaard L."/>
            <person name="Lin J."/>
            <person name="Lipzen A."/>
            <person name="Kuo A."/>
            <person name="Riley R."/>
            <person name="Mondo S."/>
            <person name="Labutti K."/>
            <person name="Haridas S."/>
            <person name="Pangalinan J."/>
            <person name="Salamov A.A."/>
            <person name="Simmons B.A."/>
            <person name="Magnuson J.K."/>
            <person name="Chen J."/>
            <person name="Drula E."/>
            <person name="Henrissat B."/>
            <person name="Wiebenga A."/>
            <person name="Lubbers R.J."/>
            <person name="Gomes A.C."/>
            <person name="Makela M.R."/>
            <person name="Stajich J."/>
            <person name="Grigoriev I.V."/>
            <person name="Mortensen U.H."/>
            <person name="De Vries R.P."/>
            <person name="Baker S.E."/>
            <person name="Andersen M.R."/>
        </authorList>
    </citation>
    <scope>NUCLEOTIDE SEQUENCE [LARGE SCALE GENOMIC DNA]</scope>
    <source>
        <strain evidence="1 2">CBS 588.65</strain>
    </source>
</reference>
<comment type="caution">
    <text evidence="1">The sequence shown here is derived from an EMBL/GenBank/DDBJ whole genome shotgun (WGS) entry which is preliminary data.</text>
</comment>
<evidence type="ECO:0000313" key="1">
    <source>
        <dbReference type="EMBL" id="KAL2803355.1"/>
    </source>
</evidence>
<proteinExistence type="predicted"/>
<keyword evidence="2" id="KW-1185">Reference proteome</keyword>
<dbReference type="EMBL" id="JBFXLT010000141">
    <property type="protein sequence ID" value="KAL2803355.1"/>
    <property type="molecule type" value="Genomic_DNA"/>
</dbReference>
<gene>
    <name evidence="1" type="ORF">BJX63DRAFT_437008</name>
</gene>
<evidence type="ECO:0000313" key="2">
    <source>
        <dbReference type="Proteomes" id="UP001610334"/>
    </source>
</evidence>
<sequence>MSTILEYNLWFTSQIVRLSLAHGAELNYERPGYRHDNIVGMPLQRACALGYLEVANALVEYGSRRQRQLYWEAWSMERVMYSAAGVPHTSHQFVFIRRPRADILSLAAIDKGHSKWEINARQRAEFEDYQNALPIKVQAYGWSYQKGVEREEKLAAGWEESSWVVLWPVDGSLSFKSFIRVLQIL</sequence>
<name>A0ABR4GY27_9EURO</name>
<protein>
    <submittedName>
        <fullName evidence="1">Uncharacterized protein</fullName>
    </submittedName>
</protein>
<dbReference type="Proteomes" id="UP001610334">
    <property type="component" value="Unassembled WGS sequence"/>
</dbReference>
<accession>A0ABR4GY27</accession>